<dbReference type="Pfam" id="PF21549">
    <property type="entry name" value="PRDM2_PR"/>
    <property type="match status" value="1"/>
</dbReference>
<dbReference type="GO" id="GO:0008170">
    <property type="term" value="F:N-methyltransferase activity"/>
    <property type="evidence" value="ECO:0007669"/>
    <property type="project" value="UniProtKB-ARBA"/>
</dbReference>
<feature type="region of interest" description="Disordered" evidence="2">
    <location>
        <begin position="238"/>
        <end position="268"/>
    </location>
</feature>
<evidence type="ECO:0000256" key="2">
    <source>
        <dbReference type="SAM" id="MobiDB-lite"/>
    </source>
</evidence>
<dbReference type="PROSITE" id="PS50157">
    <property type="entry name" value="ZINC_FINGER_C2H2_2"/>
    <property type="match status" value="1"/>
</dbReference>
<evidence type="ECO:0000313" key="6">
    <source>
        <dbReference type="Proteomes" id="UP000792457"/>
    </source>
</evidence>
<feature type="compositionally biased region" description="Basic and acidic residues" evidence="2">
    <location>
        <begin position="150"/>
        <end position="159"/>
    </location>
</feature>
<feature type="compositionally biased region" description="Polar residues" evidence="2">
    <location>
        <begin position="418"/>
        <end position="436"/>
    </location>
</feature>
<keyword evidence="1" id="KW-0863">Zinc-finger</keyword>
<keyword evidence="6" id="KW-1185">Reference proteome</keyword>
<feature type="non-terminal residue" evidence="5">
    <location>
        <position position="1"/>
    </location>
</feature>
<evidence type="ECO:0000259" key="3">
    <source>
        <dbReference type="PROSITE" id="PS50157"/>
    </source>
</evidence>
<dbReference type="EMBL" id="KZ308425">
    <property type="protein sequence ID" value="KAG8229310.1"/>
    <property type="molecule type" value="Genomic_DNA"/>
</dbReference>
<dbReference type="PROSITE" id="PS50280">
    <property type="entry name" value="SET"/>
    <property type="match status" value="1"/>
</dbReference>
<dbReference type="Gene3D" id="2.170.270.10">
    <property type="entry name" value="SET domain"/>
    <property type="match status" value="1"/>
</dbReference>
<feature type="region of interest" description="Disordered" evidence="2">
    <location>
        <begin position="1"/>
        <end position="61"/>
    </location>
</feature>
<dbReference type="InterPro" id="IPR046341">
    <property type="entry name" value="SET_dom_sf"/>
</dbReference>
<feature type="region of interest" description="Disordered" evidence="2">
    <location>
        <begin position="418"/>
        <end position="452"/>
    </location>
</feature>
<proteinExistence type="predicted"/>
<feature type="non-terminal residue" evidence="5">
    <location>
        <position position="529"/>
    </location>
</feature>
<accession>A0A8K0NYN7</accession>
<dbReference type="GO" id="GO:0008270">
    <property type="term" value="F:zinc ion binding"/>
    <property type="evidence" value="ECO:0007669"/>
    <property type="project" value="UniProtKB-KW"/>
</dbReference>
<comment type="caution">
    <text evidence="5">The sequence shown here is derived from an EMBL/GenBank/DDBJ whole genome shotgun (WGS) entry which is preliminary data.</text>
</comment>
<dbReference type="Proteomes" id="UP000792457">
    <property type="component" value="Unassembled WGS sequence"/>
</dbReference>
<feature type="compositionally biased region" description="Low complexity" evidence="2">
    <location>
        <begin position="39"/>
        <end position="52"/>
    </location>
</feature>
<keyword evidence="1" id="KW-0862">Zinc</keyword>
<evidence type="ECO:0008006" key="7">
    <source>
        <dbReference type="Google" id="ProtNLM"/>
    </source>
</evidence>
<dbReference type="GO" id="GO:0008276">
    <property type="term" value="F:protein methyltransferase activity"/>
    <property type="evidence" value="ECO:0007669"/>
    <property type="project" value="UniProtKB-ARBA"/>
</dbReference>
<sequence>KHHDVRKVPIDGVLSEPSPSAAPSLHPDESPEGSSLHDPSSPNTSSATPPSSLTMNKGTDNKQRVAIRITLCGECDSRHVLDACPLKRPLTIIHDTVVMQNSDGDDAAKNEIEEEEFQDGDDTQDEMCKKKKKENEAENVEEAVISTDGIKDSDERQVERNGLPEGVEDRLPVPNGKYKPGSERVSNIAQDIVKPLEGENVDLPDIPDIKAVKDVSIPVENKLECEEGVLANGDASMASNCTSHSKPMNPDPDELESANDTLTSHPSPMPIQDPISTADTAVGSTNAANGGKTFAEASLPMALKLETREAGHGPGVIARRPIARFTQFGPLLGRRIREMDIPDDFGMRHIWEVVGSSGRFLLSTEDPSTSNWLRFIRPAPTREQRNVAPVTRGDRLYFVTTAPLQIGEELLYWPDESSGSSALSGAPQPTAQGQNPSSTSSSSSSSSGGAGWAKKKMEKTNCGGCNLRFGHPLYYRLHCSVFHDPNFSLTIRKYHCKVCGAAVLGKENIMRHAAENHDGKGAYQCQFCK</sequence>
<reference evidence="5" key="1">
    <citation type="submission" date="2013-04" db="EMBL/GenBank/DDBJ databases">
        <authorList>
            <person name="Qu J."/>
            <person name="Murali S.C."/>
            <person name="Bandaranaike D."/>
            <person name="Bellair M."/>
            <person name="Blankenburg K."/>
            <person name="Chao H."/>
            <person name="Dinh H."/>
            <person name="Doddapaneni H."/>
            <person name="Downs B."/>
            <person name="Dugan-Rocha S."/>
            <person name="Elkadiri S."/>
            <person name="Gnanaolivu R.D."/>
            <person name="Hernandez B."/>
            <person name="Javaid M."/>
            <person name="Jayaseelan J.C."/>
            <person name="Lee S."/>
            <person name="Li M."/>
            <person name="Ming W."/>
            <person name="Munidasa M."/>
            <person name="Muniz J."/>
            <person name="Nguyen L."/>
            <person name="Ongeri F."/>
            <person name="Osuji N."/>
            <person name="Pu L.-L."/>
            <person name="Puazo M."/>
            <person name="Qu C."/>
            <person name="Quiroz J."/>
            <person name="Raj R."/>
            <person name="Weissenberger G."/>
            <person name="Xin Y."/>
            <person name="Zou X."/>
            <person name="Han Y."/>
            <person name="Richards S."/>
            <person name="Worley K."/>
            <person name="Muzny D."/>
            <person name="Gibbs R."/>
        </authorList>
    </citation>
    <scope>NUCLEOTIDE SEQUENCE</scope>
    <source>
        <strain evidence="5">Sampled in the wild</strain>
    </source>
</reference>
<organism evidence="5 6">
    <name type="scientific">Ladona fulva</name>
    <name type="common">Scarce chaser dragonfly</name>
    <name type="synonym">Libellula fulva</name>
    <dbReference type="NCBI Taxonomy" id="123851"/>
    <lineage>
        <taxon>Eukaryota</taxon>
        <taxon>Metazoa</taxon>
        <taxon>Ecdysozoa</taxon>
        <taxon>Arthropoda</taxon>
        <taxon>Hexapoda</taxon>
        <taxon>Insecta</taxon>
        <taxon>Pterygota</taxon>
        <taxon>Palaeoptera</taxon>
        <taxon>Odonata</taxon>
        <taxon>Epiprocta</taxon>
        <taxon>Anisoptera</taxon>
        <taxon>Libelluloidea</taxon>
        <taxon>Libellulidae</taxon>
        <taxon>Ladona</taxon>
    </lineage>
</organism>
<evidence type="ECO:0000313" key="5">
    <source>
        <dbReference type="EMBL" id="KAG8229310.1"/>
    </source>
</evidence>
<gene>
    <name evidence="5" type="ORF">J437_LFUL009069</name>
</gene>
<feature type="domain" description="C2H2-type" evidence="3">
    <location>
        <begin position="494"/>
        <end position="522"/>
    </location>
</feature>
<feature type="region of interest" description="Disordered" evidence="2">
    <location>
        <begin position="150"/>
        <end position="182"/>
    </location>
</feature>
<dbReference type="AlphaFoldDB" id="A0A8K0NYN7"/>
<feature type="compositionally biased region" description="Low complexity" evidence="2">
    <location>
        <begin position="437"/>
        <end position="447"/>
    </location>
</feature>
<protein>
    <recommendedName>
        <fullName evidence="7">C2H2-type domain-containing protein</fullName>
    </recommendedName>
</protein>
<dbReference type="GO" id="GO:0008757">
    <property type="term" value="F:S-adenosylmethionine-dependent methyltransferase activity"/>
    <property type="evidence" value="ECO:0007669"/>
    <property type="project" value="UniProtKB-ARBA"/>
</dbReference>
<dbReference type="InterPro" id="IPR013087">
    <property type="entry name" value="Znf_C2H2_type"/>
</dbReference>
<keyword evidence="1" id="KW-0479">Metal-binding</keyword>
<reference evidence="5" key="2">
    <citation type="submission" date="2017-10" db="EMBL/GenBank/DDBJ databases">
        <title>Ladona fulva Genome sequencing and assembly.</title>
        <authorList>
            <person name="Murali S."/>
            <person name="Richards S."/>
            <person name="Bandaranaike D."/>
            <person name="Bellair M."/>
            <person name="Blankenburg K."/>
            <person name="Chao H."/>
            <person name="Dinh H."/>
            <person name="Doddapaneni H."/>
            <person name="Dugan-Rocha S."/>
            <person name="Elkadiri S."/>
            <person name="Gnanaolivu R."/>
            <person name="Hernandez B."/>
            <person name="Skinner E."/>
            <person name="Javaid M."/>
            <person name="Lee S."/>
            <person name="Li M."/>
            <person name="Ming W."/>
            <person name="Munidasa M."/>
            <person name="Muniz J."/>
            <person name="Nguyen L."/>
            <person name="Hughes D."/>
            <person name="Osuji N."/>
            <person name="Pu L.-L."/>
            <person name="Puazo M."/>
            <person name="Qu C."/>
            <person name="Quiroz J."/>
            <person name="Raj R."/>
            <person name="Weissenberger G."/>
            <person name="Xin Y."/>
            <person name="Zou X."/>
            <person name="Han Y."/>
            <person name="Worley K."/>
            <person name="Muzny D."/>
            <person name="Gibbs R."/>
        </authorList>
    </citation>
    <scope>NUCLEOTIDE SEQUENCE</scope>
    <source>
        <strain evidence="5">Sampled in the wild</strain>
    </source>
</reference>
<dbReference type="PROSITE" id="PS00028">
    <property type="entry name" value="ZINC_FINGER_C2H2_1"/>
    <property type="match status" value="1"/>
</dbReference>
<evidence type="ECO:0000256" key="1">
    <source>
        <dbReference type="PROSITE-ProRule" id="PRU00042"/>
    </source>
</evidence>
<evidence type="ECO:0000259" key="4">
    <source>
        <dbReference type="PROSITE" id="PS50280"/>
    </source>
</evidence>
<dbReference type="InterPro" id="IPR001214">
    <property type="entry name" value="SET_dom"/>
</dbReference>
<dbReference type="OrthoDB" id="6369905at2759"/>
<name>A0A8K0NYN7_LADFU</name>
<feature type="domain" description="SET" evidence="4">
    <location>
        <begin position="303"/>
        <end position="415"/>
    </location>
</feature>